<sequence length="74" mass="8029">MFEGSLAMEKNATYYNAKVWAVSEATTQLLSAGLAPAKVVFFIDSQVAILTLSSNTPTDCLTTIQCRTKIVELI</sequence>
<evidence type="ECO:0000313" key="2">
    <source>
        <dbReference type="Proteomes" id="UP000887159"/>
    </source>
</evidence>
<accession>A0A8X6W6T0</accession>
<gene>
    <name evidence="1" type="primary">NCL1_26341</name>
    <name evidence="1" type="ORF">TNCV_4720271</name>
</gene>
<comment type="caution">
    <text evidence="1">The sequence shown here is derived from an EMBL/GenBank/DDBJ whole genome shotgun (WGS) entry which is preliminary data.</text>
</comment>
<keyword evidence="2" id="KW-1185">Reference proteome</keyword>
<dbReference type="AlphaFoldDB" id="A0A8X6W6T0"/>
<dbReference type="Proteomes" id="UP000887159">
    <property type="component" value="Unassembled WGS sequence"/>
</dbReference>
<proteinExistence type="predicted"/>
<dbReference type="EMBL" id="BMAU01021387">
    <property type="protein sequence ID" value="GFY28896.1"/>
    <property type="molecule type" value="Genomic_DNA"/>
</dbReference>
<evidence type="ECO:0000313" key="1">
    <source>
        <dbReference type="EMBL" id="GFY28896.1"/>
    </source>
</evidence>
<protein>
    <submittedName>
        <fullName evidence="1">Uncharacterized protein</fullName>
    </submittedName>
</protein>
<reference evidence="1" key="1">
    <citation type="submission" date="2020-08" db="EMBL/GenBank/DDBJ databases">
        <title>Multicomponent nature underlies the extraordinary mechanical properties of spider dragline silk.</title>
        <authorList>
            <person name="Kono N."/>
            <person name="Nakamura H."/>
            <person name="Mori M."/>
            <person name="Yoshida Y."/>
            <person name="Ohtoshi R."/>
            <person name="Malay A.D."/>
            <person name="Moran D.A.P."/>
            <person name="Tomita M."/>
            <person name="Numata K."/>
            <person name="Arakawa K."/>
        </authorList>
    </citation>
    <scope>NUCLEOTIDE SEQUENCE</scope>
</reference>
<organism evidence="1 2">
    <name type="scientific">Trichonephila clavipes</name>
    <name type="common">Golden silk orbweaver</name>
    <name type="synonym">Nephila clavipes</name>
    <dbReference type="NCBI Taxonomy" id="2585209"/>
    <lineage>
        <taxon>Eukaryota</taxon>
        <taxon>Metazoa</taxon>
        <taxon>Ecdysozoa</taxon>
        <taxon>Arthropoda</taxon>
        <taxon>Chelicerata</taxon>
        <taxon>Arachnida</taxon>
        <taxon>Araneae</taxon>
        <taxon>Araneomorphae</taxon>
        <taxon>Entelegynae</taxon>
        <taxon>Araneoidea</taxon>
        <taxon>Nephilidae</taxon>
        <taxon>Trichonephila</taxon>
    </lineage>
</organism>
<name>A0A8X6W6T0_TRICX</name>